<protein>
    <submittedName>
        <fullName evidence="1">Uncharacterized protein</fullName>
    </submittedName>
</protein>
<accession>A0A6C0F4S5</accession>
<dbReference type="EMBL" id="MN739032">
    <property type="protein sequence ID" value="QHT36204.1"/>
    <property type="molecule type" value="Genomic_DNA"/>
</dbReference>
<organism evidence="1">
    <name type="scientific">viral metagenome</name>
    <dbReference type="NCBI Taxonomy" id="1070528"/>
    <lineage>
        <taxon>unclassified sequences</taxon>
        <taxon>metagenomes</taxon>
        <taxon>organismal metagenomes</taxon>
    </lineage>
</organism>
<reference evidence="1" key="1">
    <citation type="journal article" date="2020" name="Nature">
        <title>Giant virus diversity and host interactions through global metagenomics.</title>
        <authorList>
            <person name="Schulz F."/>
            <person name="Roux S."/>
            <person name="Paez-Espino D."/>
            <person name="Jungbluth S."/>
            <person name="Walsh D.A."/>
            <person name="Denef V.J."/>
            <person name="McMahon K.D."/>
            <person name="Konstantinidis K.T."/>
            <person name="Eloe-Fadrosh E.A."/>
            <person name="Kyrpides N.C."/>
            <person name="Woyke T."/>
        </authorList>
    </citation>
    <scope>NUCLEOTIDE SEQUENCE</scope>
    <source>
        <strain evidence="1">GVMAG-M-3300009182-46</strain>
    </source>
</reference>
<evidence type="ECO:0000313" key="1">
    <source>
        <dbReference type="EMBL" id="QHT36204.1"/>
    </source>
</evidence>
<sequence length="415" mass="48457">MDELFDDENVNERIGEDIDYEESNAKVKKPNMSEDATKLAYREALNSFYRYKNSYEDAYNKMKNKIINNTELSWKERRIEFQKLKPKCINCKRPVGSIFTIKQNRETLIRDLHAMCGDRQDPCRFSIQIAVPYTTTYVETLKIDRDDINAYKNEIIKYKNDMIFGYLPAERAVIVFEQIREDLTSAVKRYEGSLEFYLDKTNSREKRDHLRQLTADLYININDLKTLMNEFDRSGNVQFAQQAVAIYINDILPKVESIREEKYAYSAVEYDSDDDTYHLVQKKMTIEQQQDNLLSDREEVVKHFTVGVGKNLKMRKSRRKTALSLGEEEEALRKRRRMTAKNRGATEFVLEEEEPEPAAPVVKTFEQELAEFGTPTQIMNASTAGNKKLKIEMVKGQLYTKDPATGEFYIVEAGR</sequence>
<dbReference type="AlphaFoldDB" id="A0A6C0F4S5"/>
<proteinExistence type="predicted"/>
<name>A0A6C0F4S5_9ZZZZ</name>